<dbReference type="EMBL" id="MN740820">
    <property type="protein sequence ID" value="QHU13399.1"/>
    <property type="molecule type" value="Genomic_DNA"/>
</dbReference>
<feature type="domain" description="Fucosyltransferase C-terminal" evidence="4">
    <location>
        <begin position="136"/>
        <end position="258"/>
    </location>
</feature>
<dbReference type="Gene3D" id="3.40.50.11660">
    <property type="entry name" value="Glycosyl transferase family 10, C-terminal domain"/>
    <property type="match status" value="1"/>
</dbReference>
<dbReference type="InterPro" id="IPR038577">
    <property type="entry name" value="GT10-like_C_sf"/>
</dbReference>
<name>A0A6C0K6R5_9ZZZZ</name>
<evidence type="ECO:0000256" key="1">
    <source>
        <dbReference type="ARBA" id="ARBA00008919"/>
    </source>
</evidence>
<accession>A0A6C0K6R5</accession>
<evidence type="ECO:0000256" key="3">
    <source>
        <dbReference type="ARBA" id="ARBA00022679"/>
    </source>
</evidence>
<protein>
    <recommendedName>
        <fullName evidence="4">Fucosyltransferase C-terminal domain-containing protein</fullName>
    </recommendedName>
</protein>
<sequence length="293" mass="34066">MKVYFNGFWDGFFNKTDPIHIGFFLRLLGDVYDSERERSESVSVSFNMDDADILVESIFTNTTYINYKPWRQSFLFTGESYYAKCMLETLPLYTCILGFNRTEANYVEFPFYIVYLKSFPELSFEPTKTIPNNYTTAVISNGTQNERTRFLDKLDKRMPVMYGGTYKNNIGGKVQGHFATDNLTAFYKNSKFVITMENARIGHYITEKLINGFRAGVIPIYWGSQHIGEHFNSKRFITLDGDTDINSVIDRMENMSDEEYFKIVNEPIFNEGKTIDVIYNNAVENIKRLVSKN</sequence>
<comment type="similarity">
    <text evidence="1">Belongs to the glycosyltransferase 10 family.</text>
</comment>
<proteinExistence type="inferred from homology"/>
<dbReference type="Pfam" id="PF00852">
    <property type="entry name" value="Glyco_transf_10"/>
    <property type="match status" value="1"/>
</dbReference>
<evidence type="ECO:0000259" key="4">
    <source>
        <dbReference type="Pfam" id="PF00852"/>
    </source>
</evidence>
<dbReference type="InterPro" id="IPR001503">
    <property type="entry name" value="Glyco_trans_10"/>
</dbReference>
<evidence type="ECO:0000256" key="2">
    <source>
        <dbReference type="ARBA" id="ARBA00022676"/>
    </source>
</evidence>
<keyword evidence="3" id="KW-0808">Transferase</keyword>
<keyword evidence="2" id="KW-0328">Glycosyltransferase</keyword>
<organism evidence="5">
    <name type="scientific">viral metagenome</name>
    <dbReference type="NCBI Taxonomy" id="1070528"/>
    <lineage>
        <taxon>unclassified sequences</taxon>
        <taxon>metagenomes</taxon>
        <taxon>organismal metagenomes</taxon>
    </lineage>
</organism>
<dbReference type="AlphaFoldDB" id="A0A6C0K6R5"/>
<dbReference type="InterPro" id="IPR055270">
    <property type="entry name" value="Glyco_tran_10_C"/>
</dbReference>
<dbReference type="SUPFAM" id="SSF53756">
    <property type="entry name" value="UDP-Glycosyltransferase/glycogen phosphorylase"/>
    <property type="match status" value="1"/>
</dbReference>
<dbReference type="PANTHER" id="PTHR11929">
    <property type="entry name" value="ALPHA- 1,3 -FUCOSYLTRANSFERASE"/>
    <property type="match status" value="1"/>
</dbReference>
<dbReference type="PANTHER" id="PTHR11929:SF194">
    <property type="entry name" value="ALPHA-(1,3)-FUCOSYLTRANSFERASE 10"/>
    <property type="match status" value="1"/>
</dbReference>
<dbReference type="GO" id="GO:0016020">
    <property type="term" value="C:membrane"/>
    <property type="evidence" value="ECO:0007669"/>
    <property type="project" value="InterPro"/>
</dbReference>
<evidence type="ECO:0000313" key="5">
    <source>
        <dbReference type="EMBL" id="QHU13399.1"/>
    </source>
</evidence>
<reference evidence="5" key="1">
    <citation type="journal article" date="2020" name="Nature">
        <title>Giant virus diversity and host interactions through global metagenomics.</title>
        <authorList>
            <person name="Schulz F."/>
            <person name="Roux S."/>
            <person name="Paez-Espino D."/>
            <person name="Jungbluth S."/>
            <person name="Walsh D.A."/>
            <person name="Denef V.J."/>
            <person name="McMahon K.D."/>
            <person name="Konstantinidis K.T."/>
            <person name="Eloe-Fadrosh E.A."/>
            <person name="Kyrpides N.C."/>
            <person name="Woyke T."/>
        </authorList>
    </citation>
    <scope>NUCLEOTIDE SEQUENCE</scope>
    <source>
        <strain evidence="5">GVMAG-S-1101178-73</strain>
    </source>
</reference>
<dbReference type="GO" id="GO:0046920">
    <property type="term" value="F:alpha-(1-&gt;3)-fucosyltransferase activity"/>
    <property type="evidence" value="ECO:0007669"/>
    <property type="project" value="TreeGrafter"/>
</dbReference>